<comment type="caution">
    <text evidence="11">The sequence shown here is derived from an EMBL/GenBank/DDBJ whole genome shotgun (WGS) entry which is preliminary data.</text>
</comment>
<keyword evidence="5" id="KW-0677">Repeat</keyword>
<proteinExistence type="inferred from homology"/>
<dbReference type="Pfam" id="PF00005">
    <property type="entry name" value="ABC_tran"/>
    <property type="match status" value="2"/>
</dbReference>
<evidence type="ECO:0000313" key="12">
    <source>
        <dbReference type="Proteomes" id="UP001595377"/>
    </source>
</evidence>
<name>A0ABV7DG15_9HYPH</name>
<keyword evidence="8" id="KW-1278">Translocase</keyword>
<dbReference type="PROSITE" id="PS00211">
    <property type="entry name" value="ABC_TRANSPORTER_1"/>
    <property type="match status" value="1"/>
</dbReference>
<keyword evidence="3" id="KW-1003">Cell membrane</keyword>
<evidence type="ECO:0000313" key="11">
    <source>
        <dbReference type="EMBL" id="MFC3073536.1"/>
    </source>
</evidence>
<keyword evidence="9" id="KW-0472">Membrane</keyword>
<evidence type="ECO:0000256" key="6">
    <source>
        <dbReference type="ARBA" id="ARBA00022741"/>
    </source>
</evidence>
<keyword evidence="4" id="KW-0762">Sugar transport</keyword>
<dbReference type="CDD" id="cd03216">
    <property type="entry name" value="ABC_Carb_Monos_I"/>
    <property type="match status" value="1"/>
</dbReference>
<sequence length="489" mass="53951">MRLEGIGKSFPGTVALDGITLEIFPSEALAIVGENGAGKSTLIKILTGAHTPTAGRILFEGAEVDLRTPAQAQALGLNAVHQEVVLCPHLSVAENIYLGIEKTERGILDKAWMQERSQELLDELGFDIDASVELGSLSIGRQQLVAAARAKIRASKLIIFDEPTAYLTRQETEQLFSLIRHLKEAGVAVLYISHRMEEIFELCERACVLRDGKLISTRLIAETDQEQLIRDMVNRDLGDVHYKEEIDRGEVLLEVRDLSGAGFEDLSLTVRRGEVVGLFGLIGAGRSEFVQTVFGRHGASAGSMVLHGRDYNPRNVAEAIRRGLALIPESRKLQGLCLNQTVEFNLNLNLFKRLTRRWLVSDDLVRASAEKMVGSLEIHPSDPTVEVGNLSGGNQQKVVIGRWMNHGAEIFIFDEPTVGVDVKTKRQIYLLLAELLKQGAGVILVSSYLPEVYDLSDKLIVMYRGKMARVFDRPRDVSHEVVLAAALGE</sequence>
<dbReference type="InterPro" id="IPR003439">
    <property type="entry name" value="ABC_transporter-like_ATP-bd"/>
</dbReference>
<keyword evidence="6" id="KW-0547">Nucleotide-binding</keyword>
<evidence type="ECO:0000256" key="5">
    <source>
        <dbReference type="ARBA" id="ARBA00022737"/>
    </source>
</evidence>
<dbReference type="InterPro" id="IPR027417">
    <property type="entry name" value="P-loop_NTPase"/>
</dbReference>
<protein>
    <submittedName>
        <fullName evidence="11">Sugar ABC transporter ATP-binding protein</fullName>
    </submittedName>
</protein>
<evidence type="ECO:0000256" key="1">
    <source>
        <dbReference type="ARBA" id="ARBA00005417"/>
    </source>
</evidence>
<feature type="domain" description="ABC transporter" evidence="10">
    <location>
        <begin position="1"/>
        <end position="236"/>
    </location>
</feature>
<keyword evidence="7 11" id="KW-0067">ATP-binding</keyword>
<dbReference type="InterPro" id="IPR017871">
    <property type="entry name" value="ABC_transporter-like_CS"/>
</dbReference>
<gene>
    <name evidence="11" type="ORF">ACFOHH_10505</name>
</gene>
<dbReference type="PANTHER" id="PTHR43790:SF3">
    <property type="entry name" value="D-ALLOSE IMPORT ATP-BINDING PROTEIN ALSA-RELATED"/>
    <property type="match status" value="1"/>
</dbReference>
<evidence type="ECO:0000256" key="8">
    <source>
        <dbReference type="ARBA" id="ARBA00022967"/>
    </source>
</evidence>
<dbReference type="SUPFAM" id="SSF52540">
    <property type="entry name" value="P-loop containing nucleoside triphosphate hydrolases"/>
    <property type="match status" value="2"/>
</dbReference>
<dbReference type="CDD" id="cd03215">
    <property type="entry name" value="ABC_Carb_Monos_II"/>
    <property type="match status" value="1"/>
</dbReference>
<feature type="domain" description="ABC transporter" evidence="10">
    <location>
        <begin position="246"/>
        <end position="489"/>
    </location>
</feature>
<dbReference type="SMART" id="SM00382">
    <property type="entry name" value="AAA"/>
    <property type="match status" value="2"/>
</dbReference>
<reference evidence="12" key="1">
    <citation type="journal article" date="2019" name="Int. J. Syst. Evol. Microbiol.">
        <title>The Global Catalogue of Microorganisms (GCM) 10K type strain sequencing project: providing services to taxonomists for standard genome sequencing and annotation.</title>
        <authorList>
            <consortium name="The Broad Institute Genomics Platform"/>
            <consortium name="The Broad Institute Genome Sequencing Center for Infectious Disease"/>
            <person name="Wu L."/>
            <person name="Ma J."/>
        </authorList>
    </citation>
    <scope>NUCLEOTIDE SEQUENCE [LARGE SCALE GENOMIC DNA]</scope>
    <source>
        <strain evidence="12">KCTC 52677</strain>
    </source>
</reference>
<organism evidence="11 12">
    <name type="scientific">Shinella pollutisoli</name>
    <dbReference type="NCBI Taxonomy" id="2250594"/>
    <lineage>
        <taxon>Bacteria</taxon>
        <taxon>Pseudomonadati</taxon>
        <taxon>Pseudomonadota</taxon>
        <taxon>Alphaproteobacteria</taxon>
        <taxon>Hyphomicrobiales</taxon>
        <taxon>Rhizobiaceae</taxon>
        <taxon>Shinella</taxon>
    </lineage>
</organism>
<evidence type="ECO:0000256" key="2">
    <source>
        <dbReference type="ARBA" id="ARBA00022448"/>
    </source>
</evidence>
<keyword evidence="12" id="KW-1185">Reference proteome</keyword>
<dbReference type="GO" id="GO:0005524">
    <property type="term" value="F:ATP binding"/>
    <property type="evidence" value="ECO:0007669"/>
    <property type="project" value="UniProtKB-KW"/>
</dbReference>
<dbReference type="EMBL" id="JBHRSP010000016">
    <property type="protein sequence ID" value="MFC3073536.1"/>
    <property type="molecule type" value="Genomic_DNA"/>
</dbReference>
<dbReference type="PROSITE" id="PS50893">
    <property type="entry name" value="ABC_TRANSPORTER_2"/>
    <property type="match status" value="2"/>
</dbReference>
<evidence type="ECO:0000256" key="7">
    <source>
        <dbReference type="ARBA" id="ARBA00022840"/>
    </source>
</evidence>
<dbReference type="Proteomes" id="UP001595377">
    <property type="component" value="Unassembled WGS sequence"/>
</dbReference>
<dbReference type="RefSeq" id="WP_257317023.1">
    <property type="nucleotide sequence ID" value="NZ_JANFDG010000024.1"/>
</dbReference>
<evidence type="ECO:0000259" key="10">
    <source>
        <dbReference type="PROSITE" id="PS50893"/>
    </source>
</evidence>
<comment type="similarity">
    <text evidence="1">Belongs to the ABC transporter superfamily.</text>
</comment>
<dbReference type="Gene3D" id="3.40.50.300">
    <property type="entry name" value="P-loop containing nucleotide triphosphate hydrolases"/>
    <property type="match status" value="2"/>
</dbReference>
<accession>A0ABV7DG15</accession>
<keyword evidence="2" id="KW-0813">Transport</keyword>
<evidence type="ECO:0000256" key="3">
    <source>
        <dbReference type="ARBA" id="ARBA00022475"/>
    </source>
</evidence>
<dbReference type="InterPro" id="IPR003593">
    <property type="entry name" value="AAA+_ATPase"/>
</dbReference>
<evidence type="ECO:0000256" key="4">
    <source>
        <dbReference type="ARBA" id="ARBA00022597"/>
    </source>
</evidence>
<dbReference type="PANTHER" id="PTHR43790">
    <property type="entry name" value="CARBOHYDRATE TRANSPORT ATP-BINDING PROTEIN MG119-RELATED"/>
    <property type="match status" value="1"/>
</dbReference>
<evidence type="ECO:0000256" key="9">
    <source>
        <dbReference type="ARBA" id="ARBA00023136"/>
    </source>
</evidence>
<dbReference type="InterPro" id="IPR050107">
    <property type="entry name" value="ABC_carbohydrate_import_ATPase"/>
</dbReference>